<dbReference type="SUPFAM" id="SSF55729">
    <property type="entry name" value="Acyl-CoA N-acyltransferases (Nat)"/>
    <property type="match status" value="1"/>
</dbReference>
<keyword evidence="2" id="KW-0012">Acyltransferase</keyword>
<evidence type="ECO:0000256" key="1">
    <source>
        <dbReference type="ARBA" id="ARBA00022679"/>
    </source>
</evidence>
<organism evidence="4 5">
    <name type="scientific">Pleomorphomonas diazotrophica</name>
    <dbReference type="NCBI Taxonomy" id="1166257"/>
    <lineage>
        <taxon>Bacteria</taxon>
        <taxon>Pseudomonadati</taxon>
        <taxon>Pseudomonadota</taxon>
        <taxon>Alphaproteobacteria</taxon>
        <taxon>Hyphomicrobiales</taxon>
        <taxon>Pleomorphomonadaceae</taxon>
        <taxon>Pleomorphomonas</taxon>
    </lineage>
</organism>
<evidence type="ECO:0000256" key="2">
    <source>
        <dbReference type="ARBA" id="ARBA00023315"/>
    </source>
</evidence>
<dbReference type="InterPro" id="IPR016181">
    <property type="entry name" value="Acyl_CoA_acyltransferase"/>
</dbReference>
<protein>
    <submittedName>
        <fullName evidence="4">GNAT family N-acetyltransferase</fullName>
    </submittedName>
</protein>
<dbReference type="PANTHER" id="PTHR43877">
    <property type="entry name" value="AMINOALKYLPHOSPHONATE N-ACETYLTRANSFERASE-RELATED-RELATED"/>
    <property type="match status" value="1"/>
</dbReference>
<evidence type="ECO:0000259" key="3">
    <source>
        <dbReference type="PROSITE" id="PS51186"/>
    </source>
</evidence>
<accession>A0A1I4QBC2</accession>
<keyword evidence="1 4" id="KW-0808">Transferase</keyword>
<dbReference type="PROSITE" id="PS51186">
    <property type="entry name" value="GNAT"/>
    <property type="match status" value="1"/>
</dbReference>
<keyword evidence="5" id="KW-1185">Reference proteome</keyword>
<proteinExistence type="predicted"/>
<evidence type="ECO:0000313" key="5">
    <source>
        <dbReference type="Proteomes" id="UP000233491"/>
    </source>
</evidence>
<dbReference type="OrthoDB" id="9803907at2"/>
<dbReference type="RefSeq" id="WP_101288059.1">
    <property type="nucleotide sequence ID" value="NZ_FOUQ01000001.1"/>
</dbReference>
<dbReference type="GO" id="GO:0016747">
    <property type="term" value="F:acyltransferase activity, transferring groups other than amino-acyl groups"/>
    <property type="evidence" value="ECO:0007669"/>
    <property type="project" value="InterPro"/>
</dbReference>
<evidence type="ECO:0000313" key="4">
    <source>
        <dbReference type="EMBL" id="PKR90796.1"/>
    </source>
</evidence>
<comment type="caution">
    <text evidence="4">The sequence shown here is derived from an EMBL/GenBank/DDBJ whole genome shotgun (WGS) entry which is preliminary data.</text>
</comment>
<dbReference type="Gene3D" id="3.40.630.30">
    <property type="match status" value="1"/>
</dbReference>
<dbReference type="CDD" id="cd04301">
    <property type="entry name" value="NAT_SF"/>
    <property type="match status" value="1"/>
</dbReference>
<gene>
    <name evidence="4" type="ORF">CXZ10_05435</name>
</gene>
<dbReference type="Pfam" id="PF00583">
    <property type="entry name" value="Acetyltransf_1"/>
    <property type="match status" value="1"/>
</dbReference>
<dbReference type="InterPro" id="IPR050832">
    <property type="entry name" value="Bact_Acetyltransf"/>
</dbReference>
<name>A0A1I4QBC2_9HYPH</name>
<feature type="domain" description="N-acetyltransferase" evidence="3">
    <location>
        <begin position="6"/>
        <end position="167"/>
    </location>
</feature>
<dbReference type="EMBL" id="PJNW01000002">
    <property type="protein sequence ID" value="PKR90796.1"/>
    <property type="molecule type" value="Genomic_DNA"/>
</dbReference>
<reference evidence="4 5" key="1">
    <citation type="submission" date="2017-12" db="EMBL/GenBank/DDBJ databases">
        <title>Anaerobic carbon monoxide metabolism by Pleomorphomonas carboxyditropha sp. nov., a new mesophilic hydrogenogenic carboxidotroph.</title>
        <authorList>
            <person name="Esquivel-Elizondo S."/>
            <person name="Krajmalnik-Brown R."/>
        </authorList>
    </citation>
    <scope>NUCLEOTIDE SEQUENCE [LARGE SCALE GENOMIC DNA]</scope>
    <source>
        <strain evidence="4 5">R5-392</strain>
    </source>
</reference>
<dbReference type="Proteomes" id="UP000233491">
    <property type="component" value="Unassembled WGS sequence"/>
</dbReference>
<sequence>MVDEEVVIRPMSVDDAADFNHVVGVVARERRYLRFIDAPSMEGTVEFLQQSIGAGNPHLAAVVGGSLVGWCDVCRHSFEIEAHVGRLGIGLLPEWRGKGLGKTLLDVTIAAAERLDFRRIELTAFSDNVRAIALYETRGFVREGVMRAAALFGDEYRDVVQMARLAPDLQNRHR</sequence>
<dbReference type="InterPro" id="IPR000182">
    <property type="entry name" value="GNAT_dom"/>
</dbReference>
<dbReference type="AlphaFoldDB" id="A0A1I4QBC2"/>
<dbReference type="PANTHER" id="PTHR43877:SF1">
    <property type="entry name" value="ACETYLTRANSFERASE"/>
    <property type="match status" value="1"/>
</dbReference>